<dbReference type="InterPro" id="IPR017871">
    <property type="entry name" value="ABC_transporter-like_CS"/>
</dbReference>
<evidence type="ECO:0000256" key="2">
    <source>
        <dbReference type="ARBA" id="ARBA00022741"/>
    </source>
</evidence>
<dbReference type="Gene3D" id="3.40.50.300">
    <property type="entry name" value="P-loop containing nucleotide triphosphate hydrolases"/>
    <property type="match status" value="1"/>
</dbReference>
<reference evidence="5 6" key="1">
    <citation type="submission" date="2018-06" db="EMBL/GenBank/DDBJ databases">
        <title>Freshwater and sediment microbial communities from various areas in North America, analyzing microbe dynamics in response to fracking.</title>
        <authorList>
            <person name="Lamendella R."/>
        </authorList>
    </citation>
    <scope>NUCLEOTIDE SEQUENCE [LARGE SCALE GENOMIC DNA]</scope>
    <source>
        <strain evidence="5 6">97B</strain>
    </source>
</reference>
<dbReference type="EMBL" id="QNRJ01000006">
    <property type="protein sequence ID" value="RBP04501.1"/>
    <property type="molecule type" value="Genomic_DNA"/>
</dbReference>
<accession>A0A366EQ56</accession>
<dbReference type="GO" id="GO:0005524">
    <property type="term" value="F:ATP binding"/>
    <property type="evidence" value="ECO:0007669"/>
    <property type="project" value="UniProtKB-KW"/>
</dbReference>
<dbReference type="InterPro" id="IPR003439">
    <property type="entry name" value="ABC_transporter-like_ATP-bd"/>
</dbReference>
<dbReference type="GO" id="GO:0016887">
    <property type="term" value="F:ATP hydrolysis activity"/>
    <property type="evidence" value="ECO:0007669"/>
    <property type="project" value="InterPro"/>
</dbReference>
<dbReference type="PANTHER" id="PTHR42939:SF1">
    <property type="entry name" value="ABC TRANSPORTER ATP-BINDING PROTEIN ALBC-RELATED"/>
    <property type="match status" value="1"/>
</dbReference>
<dbReference type="InterPro" id="IPR027417">
    <property type="entry name" value="P-loop_NTPase"/>
</dbReference>
<dbReference type="InterPro" id="IPR051782">
    <property type="entry name" value="ABC_Transporter_VariousFunc"/>
</dbReference>
<keyword evidence="1" id="KW-0813">Transport</keyword>
<protein>
    <submittedName>
        <fullName evidence="5">ABC-2 type transport system ATP-binding protein</fullName>
    </submittedName>
</protein>
<evidence type="ECO:0000256" key="1">
    <source>
        <dbReference type="ARBA" id="ARBA00022448"/>
    </source>
</evidence>
<keyword evidence="3 5" id="KW-0067">ATP-binding</keyword>
<dbReference type="InterPro" id="IPR003593">
    <property type="entry name" value="AAA+_ATPase"/>
</dbReference>
<dbReference type="OrthoDB" id="9804819at2"/>
<evidence type="ECO:0000256" key="3">
    <source>
        <dbReference type="ARBA" id="ARBA00022840"/>
    </source>
</evidence>
<dbReference type="AlphaFoldDB" id="A0A366EQ56"/>
<dbReference type="PROSITE" id="PS50893">
    <property type="entry name" value="ABC_TRANSPORTER_2"/>
    <property type="match status" value="1"/>
</dbReference>
<comment type="caution">
    <text evidence="5">The sequence shown here is derived from an EMBL/GenBank/DDBJ whole genome shotgun (WGS) entry which is preliminary data.</text>
</comment>
<keyword evidence="2" id="KW-0547">Nucleotide-binding</keyword>
<dbReference type="SUPFAM" id="SSF52540">
    <property type="entry name" value="P-loop containing nucleoside triphosphate hydrolases"/>
    <property type="match status" value="1"/>
</dbReference>
<gene>
    <name evidence="5" type="ORF">DET59_106293</name>
</gene>
<evidence type="ECO:0000313" key="5">
    <source>
        <dbReference type="EMBL" id="RBP04501.1"/>
    </source>
</evidence>
<sequence length="216" mass="23888">MSVISMTNVSKSFKGLTLFDSIDLNIEKGKIYGFIGPNGSGKSILFKMICGFVFPDSGQIKVQGETIGKSKRFPDNFGIIIDRPGYIASKTGFQNLQDLASIRGQISDEKIKKTMERVGLQPDAKQKVKNYSLGMKQKLAIAQAIMEDQQVLILDEAFNALDASSVNTIRNLLLKFKKEGRTILVTSHNQEDIDILCDEVFRINGYNLEAVSVATV</sequence>
<organism evidence="5 6">
    <name type="scientific">Rossellomorea aquimaris</name>
    <dbReference type="NCBI Taxonomy" id="189382"/>
    <lineage>
        <taxon>Bacteria</taxon>
        <taxon>Bacillati</taxon>
        <taxon>Bacillota</taxon>
        <taxon>Bacilli</taxon>
        <taxon>Bacillales</taxon>
        <taxon>Bacillaceae</taxon>
        <taxon>Rossellomorea</taxon>
    </lineage>
</organism>
<dbReference type="SMART" id="SM00382">
    <property type="entry name" value="AAA"/>
    <property type="match status" value="1"/>
</dbReference>
<feature type="domain" description="ABC transporter" evidence="4">
    <location>
        <begin position="4"/>
        <end position="216"/>
    </location>
</feature>
<evidence type="ECO:0000259" key="4">
    <source>
        <dbReference type="PROSITE" id="PS50893"/>
    </source>
</evidence>
<proteinExistence type="predicted"/>
<dbReference type="Proteomes" id="UP000252118">
    <property type="component" value="Unassembled WGS sequence"/>
</dbReference>
<dbReference type="PANTHER" id="PTHR42939">
    <property type="entry name" value="ABC TRANSPORTER ATP-BINDING PROTEIN ALBC-RELATED"/>
    <property type="match status" value="1"/>
</dbReference>
<dbReference type="Pfam" id="PF00005">
    <property type="entry name" value="ABC_tran"/>
    <property type="match status" value="1"/>
</dbReference>
<dbReference type="PROSITE" id="PS00211">
    <property type="entry name" value="ABC_TRANSPORTER_1"/>
    <property type="match status" value="1"/>
</dbReference>
<evidence type="ECO:0000313" key="6">
    <source>
        <dbReference type="Proteomes" id="UP000252118"/>
    </source>
</evidence>
<dbReference type="RefSeq" id="WP_113969694.1">
    <property type="nucleotide sequence ID" value="NZ_QNRJ01000006.1"/>
</dbReference>
<name>A0A366EQ56_9BACI</name>